<evidence type="ECO:0000313" key="1">
    <source>
        <dbReference type="EMBL" id="KYC67671.1"/>
    </source>
</evidence>
<dbReference type="EMBL" id="LQYI01000066">
    <property type="protein sequence ID" value="KYC67671.1"/>
    <property type="molecule type" value="Genomic_DNA"/>
</dbReference>
<protein>
    <submittedName>
        <fullName evidence="1">Uncharacterized protein</fullName>
    </submittedName>
</protein>
<dbReference type="Proteomes" id="UP000075304">
    <property type="component" value="Unassembled WGS sequence"/>
</dbReference>
<evidence type="ECO:0000313" key="2">
    <source>
        <dbReference type="Proteomes" id="UP000075304"/>
    </source>
</evidence>
<dbReference type="AlphaFoldDB" id="A0A150KEV4"/>
<dbReference type="PATRIC" id="fig|1398.24.peg.2855"/>
<organism evidence="1 2">
    <name type="scientific">Heyndrickxia coagulans</name>
    <name type="common">Weizmannia coagulans</name>
    <dbReference type="NCBI Taxonomy" id="1398"/>
    <lineage>
        <taxon>Bacteria</taxon>
        <taxon>Bacillati</taxon>
        <taxon>Bacillota</taxon>
        <taxon>Bacilli</taxon>
        <taxon>Bacillales</taxon>
        <taxon>Bacillaceae</taxon>
        <taxon>Heyndrickxia</taxon>
    </lineage>
</organism>
<name>A0A150KEV4_HEYCO</name>
<gene>
    <name evidence="1" type="ORF">B4099_0396</name>
</gene>
<proteinExistence type="predicted"/>
<comment type="caution">
    <text evidence="1">The sequence shown here is derived from an EMBL/GenBank/DDBJ whole genome shotgun (WGS) entry which is preliminary data.</text>
</comment>
<sequence length="63" mass="7274">MKVRGLPRIFYALVAKLRKADCLENVYKHILLDTHRYGQALLLAQGPVRMFRGIGCRLKYPSN</sequence>
<accession>A0A150KEV4</accession>
<reference evidence="1 2" key="1">
    <citation type="submission" date="2016-01" db="EMBL/GenBank/DDBJ databases">
        <title>Genome Sequences of Twelve Sporeforming Bacillus Species Isolated from Foods.</title>
        <authorList>
            <person name="Berendsen E.M."/>
            <person name="Wells-Bennik M.H."/>
            <person name="Krawcyk A.O."/>
            <person name="De Jong A."/>
            <person name="Holsappel S."/>
            <person name="Eijlander R.T."/>
            <person name="Kuipers O.P."/>
        </authorList>
    </citation>
    <scope>NUCLEOTIDE SEQUENCE [LARGE SCALE GENOMIC DNA]</scope>
    <source>
        <strain evidence="1 2">B4099</strain>
    </source>
</reference>